<feature type="region of interest" description="Disordered" evidence="1">
    <location>
        <begin position="188"/>
        <end position="270"/>
    </location>
</feature>
<comment type="caution">
    <text evidence="3">The sequence shown here is derived from an EMBL/GenBank/DDBJ whole genome shotgun (WGS) entry which is preliminary data.</text>
</comment>
<dbReference type="EMBL" id="POUB01000409">
    <property type="protein sequence ID" value="PZF84772.1"/>
    <property type="molecule type" value="Genomic_DNA"/>
</dbReference>
<evidence type="ECO:0000313" key="3">
    <source>
        <dbReference type="EMBL" id="PZF84772.1"/>
    </source>
</evidence>
<keyword evidence="4" id="KW-1185">Reference proteome</keyword>
<dbReference type="Pfam" id="PF16751">
    <property type="entry name" value="RsdA_SigD_bd"/>
    <property type="match status" value="1"/>
</dbReference>
<dbReference type="Proteomes" id="UP000248749">
    <property type="component" value="Unassembled WGS sequence"/>
</dbReference>
<dbReference type="RefSeq" id="WP_111137576.1">
    <property type="nucleotide sequence ID" value="NZ_POUB01000409.1"/>
</dbReference>
<gene>
    <name evidence="3" type="ORF">C1I99_30135</name>
</gene>
<sequence>MREHMPGGGEELDLATIARDDQLLDALGRGEPGPDSDGLAAMLAAWRAEVGGDEDGDHLAEVDPPAVGPRPARSALAGGRLLRLAAAVVALAAIATGLGVSSRTAAPGSPLWSLTRVLYPEHAEVRGVEDTIARARAAVASGDLDTAQQLVDQARGDLPAIDDHATAARLAAELDTVHRDLVEALSGLSPSAPSVGIPAPGSAATQEPAPAVTNPGPAAPKPSAPPSPGGGSLLPGDGPLPLPSLLPESDAPTLLPSPPGLPLATGGPLG</sequence>
<dbReference type="InterPro" id="IPR031928">
    <property type="entry name" value="RsdA_SigD-bd"/>
</dbReference>
<evidence type="ECO:0000313" key="4">
    <source>
        <dbReference type="Proteomes" id="UP000248749"/>
    </source>
</evidence>
<dbReference type="AlphaFoldDB" id="A0A2W2BFK8"/>
<dbReference type="Gene3D" id="6.10.250.1300">
    <property type="match status" value="1"/>
</dbReference>
<evidence type="ECO:0000256" key="1">
    <source>
        <dbReference type="SAM" id="MobiDB-lite"/>
    </source>
</evidence>
<name>A0A2W2BFK8_9ACTN</name>
<evidence type="ECO:0000259" key="2">
    <source>
        <dbReference type="Pfam" id="PF16751"/>
    </source>
</evidence>
<feature type="compositionally biased region" description="Low complexity" evidence="1">
    <location>
        <begin position="245"/>
        <end position="254"/>
    </location>
</feature>
<feature type="compositionally biased region" description="Pro residues" evidence="1">
    <location>
        <begin position="217"/>
        <end position="228"/>
    </location>
</feature>
<accession>A0A2W2BFK8</accession>
<organism evidence="3 4">
    <name type="scientific">Micromonospora deserti</name>
    <dbReference type="NCBI Taxonomy" id="2070366"/>
    <lineage>
        <taxon>Bacteria</taxon>
        <taxon>Bacillati</taxon>
        <taxon>Actinomycetota</taxon>
        <taxon>Actinomycetes</taxon>
        <taxon>Micromonosporales</taxon>
        <taxon>Micromonosporaceae</taxon>
        <taxon>Micromonospora</taxon>
    </lineage>
</organism>
<feature type="domain" description="Anti-sigma-D factor RsdA sigma factor binding region" evidence="2">
    <location>
        <begin position="13"/>
        <end position="50"/>
    </location>
</feature>
<protein>
    <recommendedName>
        <fullName evidence="2">Anti-sigma-D factor RsdA sigma factor binding region domain-containing protein</fullName>
    </recommendedName>
</protein>
<dbReference type="OrthoDB" id="3406063at2"/>
<proteinExistence type="predicted"/>
<reference evidence="3 4" key="1">
    <citation type="submission" date="2018-01" db="EMBL/GenBank/DDBJ databases">
        <title>Draft genome sequence of Salinispora sp. 13K206.</title>
        <authorList>
            <person name="Sahin N."/>
            <person name="Saygin H."/>
            <person name="Ay H."/>
        </authorList>
    </citation>
    <scope>NUCLEOTIDE SEQUENCE [LARGE SCALE GENOMIC DNA]</scope>
    <source>
        <strain evidence="3 4">13K206</strain>
    </source>
</reference>